<protein>
    <submittedName>
        <fullName evidence="1">Porin</fullName>
    </submittedName>
</protein>
<organism evidence="1 2">
    <name type="scientific">Blastopirellula marina</name>
    <dbReference type="NCBI Taxonomy" id="124"/>
    <lineage>
        <taxon>Bacteria</taxon>
        <taxon>Pseudomonadati</taxon>
        <taxon>Planctomycetota</taxon>
        <taxon>Planctomycetia</taxon>
        <taxon>Pirellulales</taxon>
        <taxon>Pirellulaceae</taxon>
        <taxon>Blastopirellula</taxon>
    </lineage>
</organism>
<evidence type="ECO:0000313" key="1">
    <source>
        <dbReference type="EMBL" id="PQO44690.1"/>
    </source>
</evidence>
<dbReference type="EMBL" id="PUHZ01000018">
    <property type="protein sequence ID" value="PQO44690.1"/>
    <property type="molecule type" value="Genomic_DNA"/>
</dbReference>
<proteinExistence type="predicted"/>
<dbReference type="InterPro" id="IPR011486">
    <property type="entry name" value="BBP2"/>
</dbReference>
<evidence type="ECO:0000313" key="2">
    <source>
        <dbReference type="Proteomes" id="UP000237819"/>
    </source>
</evidence>
<gene>
    <name evidence="1" type="ORF">C5Y93_18170</name>
</gene>
<dbReference type="AlphaFoldDB" id="A0A2S8GJY2"/>
<comment type="caution">
    <text evidence="1">The sequence shown here is derived from an EMBL/GenBank/DDBJ whole genome shotgun (WGS) entry which is preliminary data.</text>
</comment>
<dbReference type="Pfam" id="PF07642">
    <property type="entry name" value="BBP2"/>
    <property type="match status" value="1"/>
</dbReference>
<sequence>MGSSCRFRMWREHLVLTGGGRGEIRSKECRMSHYPNWRLLLLAGALMAGRACFAQDFGVEPVVLTPSVEAAPVAFEEVPVQNIELTDSIQQTNWGEPCGNYDVGCYDVGCCNSGCCGAEGGGWFFDSWIDQGYTANFDHPASNFNTPMTFNDRADEYQMNQLYMALGKDVDDQNCCWSFGGRVDLLYGSDYFFTTARGLETYTDGSQKWNGTGPRAAGAAALYGLAMPQMYAEVFVPVGNGVKVKFGHFYTIMGYESVMAPQNFFYSHAYTMQYGEPFTHTGVLGTFDMGEHLTINAGVVNGWDNFNNPNGQLSALLGFQYSNDCSSLSYSLINGKEDVDGQNNRFLQSLVYTRKLGQYWTYVFQSDFGLEENGKLDRNFQSDTAFWYGINQYLYYKYTDKLDLGVRLEWFRDEDNARVIAIPIELLSTGGNYYEMTLGANWRPRDFINIRPEIRYDWSNVDLAGAQGPYNDFMDKQMWTAAFDVIFKF</sequence>
<accession>A0A2S8GJY2</accession>
<name>A0A2S8GJY2_9BACT</name>
<reference evidence="1 2" key="1">
    <citation type="submission" date="2018-02" db="EMBL/GenBank/DDBJ databases">
        <title>Comparative genomes isolates from brazilian mangrove.</title>
        <authorList>
            <person name="Araujo J.E."/>
            <person name="Taketani R.G."/>
            <person name="Silva M.C.P."/>
            <person name="Loureco M.V."/>
            <person name="Andreote F.D."/>
        </authorList>
    </citation>
    <scope>NUCLEOTIDE SEQUENCE [LARGE SCALE GENOMIC DNA]</scope>
    <source>
        <strain evidence="1 2">Nap-Phe MGV</strain>
    </source>
</reference>
<dbReference type="Proteomes" id="UP000237819">
    <property type="component" value="Unassembled WGS sequence"/>
</dbReference>